<dbReference type="GO" id="GO:0005615">
    <property type="term" value="C:extracellular space"/>
    <property type="evidence" value="ECO:0007669"/>
    <property type="project" value="TreeGrafter"/>
</dbReference>
<evidence type="ECO:0000256" key="1">
    <source>
        <dbReference type="ARBA" id="ARBA00022729"/>
    </source>
</evidence>
<dbReference type="AlphaFoldDB" id="A0AAD7ZBU1"/>
<accession>A0AAD7ZBU1</accession>
<dbReference type="FunFam" id="3.15.10.30:FF:000001">
    <property type="entry name" value="Takeout-like protein 1"/>
    <property type="match status" value="1"/>
</dbReference>
<keyword evidence="2" id="KW-0090">Biological rhythms</keyword>
<dbReference type="InterPro" id="IPR038606">
    <property type="entry name" value="To_sf"/>
</dbReference>
<dbReference type="Gene3D" id="3.15.10.30">
    <property type="entry name" value="Haemolymph juvenile hormone binding protein"/>
    <property type="match status" value="1"/>
</dbReference>
<reference evidence="5" key="2">
    <citation type="submission" date="2023-05" db="EMBL/GenBank/DDBJ databases">
        <authorList>
            <person name="Fouks B."/>
        </authorList>
    </citation>
    <scope>NUCLEOTIDE SEQUENCE</scope>
    <source>
        <strain evidence="5">Stay&amp;Tobe</strain>
        <tissue evidence="5">Testes</tissue>
    </source>
</reference>
<reference evidence="5" key="1">
    <citation type="journal article" date="2023" name="IScience">
        <title>Live-bearing cockroach genome reveals convergent evolutionary mechanisms linked to viviparity in insects and beyond.</title>
        <authorList>
            <person name="Fouks B."/>
            <person name="Harrison M.C."/>
            <person name="Mikhailova A.A."/>
            <person name="Marchal E."/>
            <person name="English S."/>
            <person name="Carruthers M."/>
            <person name="Jennings E.C."/>
            <person name="Chiamaka E.L."/>
            <person name="Frigard R.A."/>
            <person name="Pippel M."/>
            <person name="Attardo G.M."/>
            <person name="Benoit J.B."/>
            <person name="Bornberg-Bauer E."/>
            <person name="Tobe S.S."/>
        </authorList>
    </citation>
    <scope>NUCLEOTIDE SEQUENCE</scope>
    <source>
        <strain evidence="5">Stay&amp;Tobe</strain>
    </source>
</reference>
<evidence type="ECO:0000313" key="5">
    <source>
        <dbReference type="EMBL" id="KAJ9577441.1"/>
    </source>
</evidence>
<dbReference type="Pfam" id="PF06585">
    <property type="entry name" value="JHBP"/>
    <property type="match status" value="1"/>
</dbReference>
<evidence type="ECO:0000256" key="2">
    <source>
        <dbReference type="ARBA" id="ARBA00023108"/>
    </source>
</evidence>
<keyword evidence="6" id="KW-1185">Reference proteome</keyword>
<name>A0AAD7ZBU1_DIPPU</name>
<dbReference type="SMART" id="SM00700">
    <property type="entry name" value="JHBP"/>
    <property type="match status" value="1"/>
</dbReference>
<dbReference type="PANTHER" id="PTHR11008:SF18">
    <property type="entry name" value="BCDNA.GH05536-RELATED"/>
    <property type="match status" value="1"/>
</dbReference>
<feature type="signal peptide" evidence="4">
    <location>
        <begin position="1"/>
        <end position="15"/>
    </location>
</feature>
<dbReference type="EMBL" id="JASPKZ010009357">
    <property type="protein sequence ID" value="KAJ9577441.1"/>
    <property type="molecule type" value="Genomic_DNA"/>
</dbReference>
<sequence length="252" mass="28621">MLLFVLATLTASAFAAPWLKDEFEPCSAKDLEFEKCAVRNIQLAFTKFRGGVPDYELPAFDPWFVPEILMDYSQQGIEGHMLVKNSRAVGLSTAQIQAFRANLTDPDNLEFQVDFYIPHVFVEGEYKADGKIVTFPIGGKGIYNISMDDVSGTWTIQGYLVEVNGEKYMKARHVLMYPQVGNMSVYASNLFTGNDELNKVALQFANDYWPLFYRELLPYAAQGWDQFMRGTLNKLLLSVPFNSLVPDYEQQL</sequence>
<evidence type="ECO:0000256" key="3">
    <source>
        <dbReference type="ARBA" id="ARBA00060902"/>
    </source>
</evidence>
<dbReference type="GO" id="GO:0007623">
    <property type="term" value="P:circadian rhythm"/>
    <property type="evidence" value="ECO:0007669"/>
    <property type="project" value="UniProtKB-ARBA"/>
</dbReference>
<protein>
    <recommendedName>
        <fullName evidence="7">Circadian clock-controlled protein</fullName>
    </recommendedName>
</protein>
<keyword evidence="1 4" id="KW-0732">Signal</keyword>
<evidence type="ECO:0008006" key="7">
    <source>
        <dbReference type="Google" id="ProtNLM"/>
    </source>
</evidence>
<gene>
    <name evidence="5" type="ORF">L9F63_005942</name>
</gene>
<proteinExistence type="inferred from homology"/>
<organism evidence="5 6">
    <name type="scientific">Diploptera punctata</name>
    <name type="common">Pacific beetle cockroach</name>
    <dbReference type="NCBI Taxonomy" id="6984"/>
    <lineage>
        <taxon>Eukaryota</taxon>
        <taxon>Metazoa</taxon>
        <taxon>Ecdysozoa</taxon>
        <taxon>Arthropoda</taxon>
        <taxon>Hexapoda</taxon>
        <taxon>Insecta</taxon>
        <taxon>Pterygota</taxon>
        <taxon>Neoptera</taxon>
        <taxon>Polyneoptera</taxon>
        <taxon>Dictyoptera</taxon>
        <taxon>Blattodea</taxon>
        <taxon>Blaberoidea</taxon>
        <taxon>Blaberidae</taxon>
        <taxon>Diplopterinae</taxon>
        <taxon>Diploptera</taxon>
    </lineage>
</organism>
<dbReference type="Proteomes" id="UP001233999">
    <property type="component" value="Unassembled WGS sequence"/>
</dbReference>
<evidence type="ECO:0000313" key="6">
    <source>
        <dbReference type="Proteomes" id="UP001233999"/>
    </source>
</evidence>
<evidence type="ECO:0000256" key="4">
    <source>
        <dbReference type="SAM" id="SignalP"/>
    </source>
</evidence>
<dbReference type="InterPro" id="IPR010562">
    <property type="entry name" value="Haemolymph_juvenile_hormone-bd"/>
</dbReference>
<feature type="chain" id="PRO_5042256328" description="Circadian clock-controlled protein" evidence="4">
    <location>
        <begin position="16"/>
        <end position="252"/>
    </location>
</feature>
<comment type="similarity">
    <text evidence="3">Belongs to the TO family.</text>
</comment>
<comment type="caution">
    <text evidence="5">The sequence shown here is derived from an EMBL/GenBank/DDBJ whole genome shotgun (WGS) entry which is preliminary data.</text>
</comment>
<dbReference type="PANTHER" id="PTHR11008">
    <property type="entry name" value="PROTEIN TAKEOUT-LIKE PROTEIN"/>
    <property type="match status" value="1"/>
</dbReference>